<dbReference type="Proteomes" id="UP000299102">
    <property type="component" value="Unassembled WGS sequence"/>
</dbReference>
<keyword evidence="2" id="KW-1185">Reference proteome</keyword>
<dbReference type="AlphaFoldDB" id="A0A4C1U549"/>
<proteinExistence type="predicted"/>
<gene>
    <name evidence="1" type="ORF">EVAR_12052_1</name>
</gene>
<protein>
    <submittedName>
        <fullName evidence="1">Uncharacterized protein</fullName>
    </submittedName>
</protein>
<name>A0A4C1U549_EUMVA</name>
<evidence type="ECO:0000313" key="2">
    <source>
        <dbReference type="Proteomes" id="UP000299102"/>
    </source>
</evidence>
<reference evidence="1 2" key="1">
    <citation type="journal article" date="2019" name="Commun. Biol.">
        <title>The bagworm genome reveals a unique fibroin gene that provides high tensile strength.</title>
        <authorList>
            <person name="Kono N."/>
            <person name="Nakamura H."/>
            <person name="Ohtoshi R."/>
            <person name="Tomita M."/>
            <person name="Numata K."/>
            <person name="Arakawa K."/>
        </authorList>
    </citation>
    <scope>NUCLEOTIDE SEQUENCE [LARGE SCALE GENOMIC DNA]</scope>
</reference>
<evidence type="ECO:0000313" key="1">
    <source>
        <dbReference type="EMBL" id="GBP21451.1"/>
    </source>
</evidence>
<sequence length="115" mass="12638">MRPDTFAPIISENLISRVLPNRGAWLRASAAGSAPARRSGGAPAAVRRIQFWQLIGKSQEGAAPDLRRRPPPAPSAAPRLTLIASRRGRYSTENLLTFNLRTYLNVFNSPQLWGC</sequence>
<dbReference type="EMBL" id="BGZK01000129">
    <property type="protein sequence ID" value="GBP21451.1"/>
    <property type="molecule type" value="Genomic_DNA"/>
</dbReference>
<comment type="caution">
    <text evidence="1">The sequence shown here is derived from an EMBL/GenBank/DDBJ whole genome shotgun (WGS) entry which is preliminary data.</text>
</comment>
<accession>A0A4C1U549</accession>
<organism evidence="1 2">
    <name type="scientific">Eumeta variegata</name>
    <name type="common">Bagworm moth</name>
    <name type="synonym">Eumeta japonica</name>
    <dbReference type="NCBI Taxonomy" id="151549"/>
    <lineage>
        <taxon>Eukaryota</taxon>
        <taxon>Metazoa</taxon>
        <taxon>Ecdysozoa</taxon>
        <taxon>Arthropoda</taxon>
        <taxon>Hexapoda</taxon>
        <taxon>Insecta</taxon>
        <taxon>Pterygota</taxon>
        <taxon>Neoptera</taxon>
        <taxon>Endopterygota</taxon>
        <taxon>Lepidoptera</taxon>
        <taxon>Glossata</taxon>
        <taxon>Ditrysia</taxon>
        <taxon>Tineoidea</taxon>
        <taxon>Psychidae</taxon>
        <taxon>Oiketicinae</taxon>
        <taxon>Eumeta</taxon>
    </lineage>
</organism>